<dbReference type="AlphaFoldDB" id="A0A967AE17"/>
<gene>
    <name evidence="1" type="ORF">G7034_07085</name>
</gene>
<dbReference type="RefSeq" id="WP_166400264.1">
    <property type="nucleotide sequence ID" value="NZ_JAANAS010000050.1"/>
</dbReference>
<accession>A0A967AE17</accession>
<organism evidence="1 2">
    <name type="scientific">Psychroflexus maritimus</name>
    <dbReference type="NCBI Taxonomy" id="2714865"/>
    <lineage>
        <taxon>Bacteria</taxon>
        <taxon>Pseudomonadati</taxon>
        <taxon>Bacteroidota</taxon>
        <taxon>Flavobacteriia</taxon>
        <taxon>Flavobacteriales</taxon>
        <taxon>Flavobacteriaceae</taxon>
        <taxon>Psychroflexus</taxon>
    </lineage>
</organism>
<dbReference type="Proteomes" id="UP000643701">
    <property type="component" value="Unassembled WGS sequence"/>
</dbReference>
<name>A0A967AE17_9FLAO</name>
<evidence type="ECO:0000313" key="1">
    <source>
        <dbReference type="EMBL" id="NGZ90010.1"/>
    </source>
</evidence>
<dbReference type="EMBL" id="JAANAS010000050">
    <property type="protein sequence ID" value="NGZ90010.1"/>
    <property type="molecule type" value="Genomic_DNA"/>
</dbReference>
<evidence type="ECO:0000313" key="2">
    <source>
        <dbReference type="Proteomes" id="UP000643701"/>
    </source>
</evidence>
<sequence>MSSDDFKKAAQNSNLISGIYNYCNRWCEKCNFTNRCMLASVENANNQKDEKNIFENIKKSFEIATELLNEWAEKEGMNLDKILENTVAQDFQEAFDEVNNHPLNQESKTYIKKMDHFLIYYKEAISLELENLILFNLHSQLDKVFPSYLLLIFYLLVFGLP</sequence>
<protein>
    <submittedName>
        <fullName evidence="1">Uncharacterized protein</fullName>
    </submittedName>
</protein>
<reference evidence="1" key="1">
    <citation type="submission" date="2020-03" db="EMBL/GenBank/DDBJ databases">
        <title>Psychroflexus Maritimus sp. nov., isolate from marine sediment.</title>
        <authorList>
            <person name="Zhong Y.-L."/>
        </authorList>
    </citation>
    <scope>NUCLEOTIDE SEQUENCE</scope>
    <source>
        <strain evidence="1">C1</strain>
    </source>
</reference>
<comment type="caution">
    <text evidence="1">The sequence shown here is derived from an EMBL/GenBank/DDBJ whole genome shotgun (WGS) entry which is preliminary data.</text>
</comment>
<proteinExistence type="predicted"/>
<keyword evidence="2" id="KW-1185">Reference proteome</keyword>